<dbReference type="PATRIC" id="fig|1423774.3.peg.2198"/>
<gene>
    <name evidence="2" type="ORF">FD31_GL002118</name>
</gene>
<comment type="caution">
    <text evidence="2">The sequence shown here is derived from an EMBL/GenBank/DDBJ whole genome shotgun (WGS) entry which is preliminary data.</text>
</comment>
<name>A0A0R1WJA3_9LACO</name>
<sequence length="376" mass="43828">MKRSKAEVRDELLNIDTGFKDENGKKIRVDSFASFLDTEEKFPSNKTIRNHFNVKEYDPDKKKNKTESDNAENQLKSNDIKRELFPSKGNKLKESFSLPNDFFDDKDFNNDYMFVGLNAAFRSGKKNYSNWKNFHDTSLSANTYKLYIQINADKGINPDDRFRGCYITDIIKSVIDSNSGHVMRNLFITGNEDISFFNHPESTPVLDAKRVGKLALFQCQDEKTLVNDMLDRMTDDYKKGKRGYSEKRYQLKEVKKLDDEELKTLSEDNRENLDKSLDIFISECLAIRPKQLVVFGGSASTIIDKMVKSQYLKDKLHNIYRTTNLPTDFDVLDLLSNRKCEVTHYSKRMNFEDWFNTKPQELSDSLKELKEKELSD</sequence>
<reference evidence="2 3" key="1">
    <citation type="journal article" date="2015" name="Genome Announc.">
        <title>Expanding the biotechnology potential of lactobacilli through comparative genomics of 213 strains and associated genera.</title>
        <authorList>
            <person name="Sun Z."/>
            <person name="Harris H.M."/>
            <person name="McCann A."/>
            <person name="Guo C."/>
            <person name="Argimon S."/>
            <person name="Zhang W."/>
            <person name="Yang X."/>
            <person name="Jeffery I.B."/>
            <person name="Cooney J.C."/>
            <person name="Kagawa T.F."/>
            <person name="Liu W."/>
            <person name="Song Y."/>
            <person name="Salvetti E."/>
            <person name="Wrobel A."/>
            <person name="Rasinkangas P."/>
            <person name="Parkhill J."/>
            <person name="Rea M.C."/>
            <person name="O'Sullivan O."/>
            <person name="Ritari J."/>
            <person name="Douillard F.P."/>
            <person name="Paul Ross R."/>
            <person name="Yang R."/>
            <person name="Briner A.E."/>
            <person name="Felis G.E."/>
            <person name="de Vos W.M."/>
            <person name="Barrangou R."/>
            <person name="Klaenhammer T.R."/>
            <person name="Caufield P.W."/>
            <person name="Cui Y."/>
            <person name="Zhang H."/>
            <person name="O'Toole P.W."/>
        </authorList>
    </citation>
    <scope>NUCLEOTIDE SEQUENCE [LARGE SCALE GENOMIC DNA]</scope>
    <source>
        <strain evidence="2 3">DSM 16982</strain>
    </source>
</reference>
<dbReference type="Proteomes" id="UP000051302">
    <property type="component" value="Unassembled WGS sequence"/>
</dbReference>
<keyword evidence="3" id="KW-1185">Reference proteome</keyword>
<feature type="region of interest" description="Disordered" evidence="1">
    <location>
        <begin position="57"/>
        <end position="77"/>
    </location>
</feature>
<dbReference type="EMBL" id="AZFV01000005">
    <property type="protein sequence ID" value="KRM17950.1"/>
    <property type="molecule type" value="Genomic_DNA"/>
</dbReference>
<evidence type="ECO:0000313" key="3">
    <source>
        <dbReference type="Proteomes" id="UP000051302"/>
    </source>
</evidence>
<evidence type="ECO:0000256" key="1">
    <source>
        <dbReference type="SAM" id="MobiDB-lite"/>
    </source>
</evidence>
<protein>
    <submittedName>
        <fullName evidence="2">Uncharacterized protein</fullName>
    </submittedName>
</protein>
<evidence type="ECO:0000313" key="2">
    <source>
        <dbReference type="EMBL" id="KRM17950.1"/>
    </source>
</evidence>
<dbReference type="AlphaFoldDB" id="A0A0R1WJA3"/>
<organism evidence="2 3">
    <name type="scientific">Companilactobacillus nantensis DSM 16982</name>
    <dbReference type="NCBI Taxonomy" id="1423774"/>
    <lineage>
        <taxon>Bacteria</taxon>
        <taxon>Bacillati</taxon>
        <taxon>Bacillota</taxon>
        <taxon>Bacilli</taxon>
        <taxon>Lactobacillales</taxon>
        <taxon>Lactobacillaceae</taxon>
        <taxon>Companilactobacillus</taxon>
    </lineage>
</organism>
<accession>A0A0R1WJA3</accession>
<proteinExistence type="predicted"/>
<feature type="compositionally biased region" description="Basic and acidic residues" evidence="1">
    <location>
        <begin position="57"/>
        <end position="68"/>
    </location>
</feature>
<dbReference type="RefSeq" id="WP_057891304.1">
    <property type="nucleotide sequence ID" value="NZ_AZFV01000005.1"/>
</dbReference>